<evidence type="ECO:0000256" key="4">
    <source>
        <dbReference type="ARBA" id="ARBA00022833"/>
    </source>
</evidence>
<evidence type="ECO:0000256" key="1">
    <source>
        <dbReference type="ARBA" id="ARBA00022723"/>
    </source>
</evidence>
<name>A0A2A4JK25_HELVI</name>
<evidence type="ECO:0000256" key="5">
    <source>
        <dbReference type="PROSITE-ProRule" id="PRU00042"/>
    </source>
</evidence>
<dbReference type="GO" id="GO:0005634">
    <property type="term" value="C:nucleus"/>
    <property type="evidence" value="ECO:0007669"/>
    <property type="project" value="TreeGrafter"/>
</dbReference>
<keyword evidence="1" id="KW-0479">Metal-binding</keyword>
<evidence type="ECO:0000256" key="2">
    <source>
        <dbReference type="ARBA" id="ARBA00022737"/>
    </source>
</evidence>
<accession>A0A2A4JK25</accession>
<dbReference type="InterPro" id="IPR036236">
    <property type="entry name" value="Znf_C2H2_sf"/>
</dbReference>
<comment type="caution">
    <text evidence="7">The sequence shown here is derived from an EMBL/GenBank/DDBJ whole genome shotgun (WGS) entry which is preliminary data.</text>
</comment>
<dbReference type="EMBL" id="NWSH01001207">
    <property type="protein sequence ID" value="PCG72126.1"/>
    <property type="molecule type" value="Genomic_DNA"/>
</dbReference>
<protein>
    <recommendedName>
        <fullName evidence="6">C2H2-type domain-containing protein</fullName>
    </recommendedName>
</protein>
<dbReference type="PANTHER" id="PTHR24379:SF127">
    <property type="entry name" value="BLOODY FINGERS-RELATED"/>
    <property type="match status" value="1"/>
</dbReference>
<dbReference type="PANTHER" id="PTHR24379">
    <property type="entry name" value="KRAB AND ZINC FINGER DOMAIN-CONTAINING"/>
    <property type="match status" value="1"/>
</dbReference>
<dbReference type="GO" id="GO:0000977">
    <property type="term" value="F:RNA polymerase II transcription regulatory region sequence-specific DNA binding"/>
    <property type="evidence" value="ECO:0007669"/>
    <property type="project" value="TreeGrafter"/>
</dbReference>
<feature type="domain" description="C2H2-type" evidence="6">
    <location>
        <begin position="73"/>
        <end position="100"/>
    </location>
</feature>
<reference evidence="7" key="1">
    <citation type="submission" date="2017-09" db="EMBL/GenBank/DDBJ databases">
        <title>Contemporary evolution of a Lepidopteran species, Heliothis virescens, in response to modern agricultural practices.</title>
        <authorList>
            <person name="Fritz M.L."/>
            <person name="Deyonke A.M."/>
            <person name="Papanicolaou A."/>
            <person name="Micinski S."/>
            <person name="Westbrook J."/>
            <person name="Gould F."/>
        </authorList>
    </citation>
    <scope>NUCLEOTIDE SEQUENCE [LARGE SCALE GENOMIC DNA]</scope>
    <source>
        <strain evidence="7">HvINT-</strain>
        <tissue evidence="7">Whole body</tissue>
    </source>
</reference>
<gene>
    <name evidence="7" type="ORF">B5V51_1142</name>
</gene>
<dbReference type="PROSITE" id="PS00028">
    <property type="entry name" value="ZINC_FINGER_C2H2_1"/>
    <property type="match status" value="4"/>
</dbReference>
<dbReference type="InterPro" id="IPR013087">
    <property type="entry name" value="Znf_C2H2_type"/>
</dbReference>
<keyword evidence="4" id="KW-0862">Zinc</keyword>
<dbReference type="Gene3D" id="3.30.160.60">
    <property type="entry name" value="Classic Zinc Finger"/>
    <property type="match status" value="2"/>
</dbReference>
<dbReference type="STRING" id="7102.A0A2A4JK25"/>
<dbReference type="GO" id="GO:0000981">
    <property type="term" value="F:DNA-binding transcription factor activity, RNA polymerase II-specific"/>
    <property type="evidence" value="ECO:0007669"/>
    <property type="project" value="TreeGrafter"/>
</dbReference>
<dbReference type="GO" id="GO:0008270">
    <property type="term" value="F:zinc ion binding"/>
    <property type="evidence" value="ECO:0007669"/>
    <property type="project" value="UniProtKB-KW"/>
</dbReference>
<evidence type="ECO:0000256" key="3">
    <source>
        <dbReference type="ARBA" id="ARBA00022771"/>
    </source>
</evidence>
<dbReference type="SUPFAM" id="SSF57667">
    <property type="entry name" value="beta-beta-alpha zinc fingers"/>
    <property type="match status" value="2"/>
</dbReference>
<sequence length="186" mass="22029">MNKKPVRTGPRIRITRPALNLLKTRKIDDPVAIFDDRKYIYSCQYCRLKFTQNSQYFRHMTSNHEIQQKAATFECNDCQIVFSKKSNLDLHCQTHHQIKSKSKCESCAITFKSRYCLRRHLKLKQILQENSCFKCQKKFTSKEGLAKHVKNKHTFKNVTFQCDLCSLKFKAEESLRSHLGRIHKKL</sequence>
<dbReference type="AlphaFoldDB" id="A0A2A4JK25"/>
<proteinExistence type="predicted"/>
<dbReference type="Pfam" id="PF00096">
    <property type="entry name" value="zf-C2H2"/>
    <property type="match status" value="3"/>
</dbReference>
<feature type="domain" description="C2H2-type" evidence="6">
    <location>
        <begin position="130"/>
        <end position="158"/>
    </location>
</feature>
<evidence type="ECO:0000259" key="6">
    <source>
        <dbReference type="PROSITE" id="PS50157"/>
    </source>
</evidence>
<organism evidence="7">
    <name type="scientific">Heliothis virescens</name>
    <name type="common">Tobacco budworm moth</name>
    <dbReference type="NCBI Taxonomy" id="7102"/>
    <lineage>
        <taxon>Eukaryota</taxon>
        <taxon>Metazoa</taxon>
        <taxon>Ecdysozoa</taxon>
        <taxon>Arthropoda</taxon>
        <taxon>Hexapoda</taxon>
        <taxon>Insecta</taxon>
        <taxon>Pterygota</taxon>
        <taxon>Neoptera</taxon>
        <taxon>Endopterygota</taxon>
        <taxon>Lepidoptera</taxon>
        <taxon>Glossata</taxon>
        <taxon>Ditrysia</taxon>
        <taxon>Noctuoidea</taxon>
        <taxon>Noctuidae</taxon>
        <taxon>Heliothinae</taxon>
        <taxon>Heliothis</taxon>
    </lineage>
</organism>
<keyword evidence="2" id="KW-0677">Repeat</keyword>
<dbReference type="PROSITE" id="PS50157">
    <property type="entry name" value="ZINC_FINGER_C2H2_2"/>
    <property type="match status" value="4"/>
</dbReference>
<feature type="domain" description="C2H2-type" evidence="6">
    <location>
        <begin position="160"/>
        <end position="186"/>
    </location>
</feature>
<feature type="domain" description="C2H2-type" evidence="6">
    <location>
        <begin position="41"/>
        <end position="69"/>
    </location>
</feature>
<keyword evidence="3 5" id="KW-0863">Zinc-finger</keyword>
<evidence type="ECO:0000313" key="7">
    <source>
        <dbReference type="EMBL" id="PCG72126.1"/>
    </source>
</evidence>
<dbReference type="SMART" id="SM00355">
    <property type="entry name" value="ZnF_C2H2"/>
    <property type="match status" value="5"/>
</dbReference>